<keyword evidence="8" id="KW-1185">Reference proteome</keyword>
<evidence type="ECO:0000259" key="5">
    <source>
        <dbReference type="PROSITE" id="PS50042"/>
    </source>
</evidence>
<accession>A0A135L6B4</accession>
<dbReference type="PANTHER" id="PTHR24567:SF26">
    <property type="entry name" value="REGULATORY PROTEIN YEIL"/>
    <property type="match status" value="1"/>
</dbReference>
<dbReference type="EMBL" id="LSKU01000001">
    <property type="protein sequence ID" value="KXG44541.1"/>
    <property type="molecule type" value="Genomic_DNA"/>
</dbReference>
<dbReference type="CDD" id="cd00038">
    <property type="entry name" value="CAP_ED"/>
    <property type="match status" value="1"/>
</dbReference>
<evidence type="ECO:0000313" key="8">
    <source>
        <dbReference type="Proteomes" id="UP000070352"/>
    </source>
</evidence>
<dbReference type="Gene3D" id="2.60.120.10">
    <property type="entry name" value="Jelly Rolls"/>
    <property type="match status" value="1"/>
</dbReference>
<evidence type="ECO:0000256" key="1">
    <source>
        <dbReference type="ARBA" id="ARBA00023015"/>
    </source>
</evidence>
<keyword evidence="4" id="KW-0804">Transcription</keyword>
<evidence type="ECO:0000259" key="6">
    <source>
        <dbReference type="PROSITE" id="PS51063"/>
    </source>
</evidence>
<keyword evidence="2" id="KW-0238">DNA-binding</keyword>
<dbReference type="InterPro" id="IPR012318">
    <property type="entry name" value="HTH_CRP"/>
</dbReference>
<comment type="caution">
    <text evidence="7">The sequence shown here is derived from an EMBL/GenBank/DDBJ whole genome shotgun (WGS) entry which is preliminary data.</text>
</comment>
<dbReference type="SUPFAM" id="SSF46785">
    <property type="entry name" value="Winged helix' DNA-binding domain"/>
    <property type="match status" value="1"/>
</dbReference>
<dbReference type="InterPro" id="IPR014710">
    <property type="entry name" value="RmlC-like_jellyroll"/>
</dbReference>
<organism evidence="7 8">
    <name type="scientific">Tepidibacillus decaturensis</name>
    <dbReference type="NCBI Taxonomy" id="1413211"/>
    <lineage>
        <taxon>Bacteria</taxon>
        <taxon>Bacillati</taxon>
        <taxon>Bacillota</taxon>
        <taxon>Bacilli</taxon>
        <taxon>Bacillales</taxon>
        <taxon>Bacillaceae</taxon>
        <taxon>Tepidibacillus</taxon>
    </lineage>
</organism>
<dbReference type="Proteomes" id="UP000070352">
    <property type="component" value="Unassembled WGS sequence"/>
</dbReference>
<name>A0A135L6B4_9BACI</name>
<feature type="domain" description="HTH crp-type" evidence="6">
    <location>
        <begin position="147"/>
        <end position="215"/>
    </location>
</feature>
<sequence>MEKIIKLIEENKHLYEILKNCPFRILKQMDVYHFQQGDVVINQGEVIDRFYIIVEGTANIYVMSENGRVYSQAIYQSGDFIGEIEIFDRYPSVSNVKALSNLTLIGIKVEDFLEWLNIDNHMSYYFNRSLAKYLYNLATKSGVDSLYPLKYRLCNLLLKELEPNRKNKQIIRISKNQISEQLAVTLRSVNRILRELREKKIIQFINDGIKILDIDRLKQERENSMLE</sequence>
<dbReference type="GO" id="GO:0003700">
    <property type="term" value="F:DNA-binding transcription factor activity"/>
    <property type="evidence" value="ECO:0007669"/>
    <property type="project" value="TreeGrafter"/>
</dbReference>
<evidence type="ECO:0008006" key="9">
    <source>
        <dbReference type="Google" id="ProtNLM"/>
    </source>
</evidence>
<keyword evidence="3" id="KW-0010">Activator</keyword>
<dbReference type="InterPro" id="IPR018490">
    <property type="entry name" value="cNMP-bd_dom_sf"/>
</dbReference>
<evidence type="ECO:0000256" key="3">
    <source>
        <dbReference type="ARBA" id="ARBA00023159"/>
    </source>
</evidence>
<dbReference type="SMART" id="SM00100">
    <property type="entry name" value="cNMP"/>
    <property type="match status" value="1"/>
</dbReference>
<dbReference type="RefSeq" id="WP_161937330.1">
    <property type="nucleotide sequence ID" value="NZ_LSKU01000001.1"/>
</dbReference>
<dbReference type="GO" id="GO:0003677">
    <property type="term" value="F:DNA binding"/>
    <property type="evidence" value="ECO:0007669"/>
    <property type="project" value="UniProtKB-KW"/>
</dbReference>
<dbReference type="GO" id="GO:0005829">
    <property type="term" value="C:cytosol"/>
    <property type="evidence" value="ECO:0007669"/>
    <property type="project" value="TreeGrafter"/>
</dbReference>
<dbReference type="InterPro" id="IPR000595">
    <property type="entry name" value="cNMP-bd_dom"/>
</dbReference>
<dbReference type="Pfam" id="PF13545">
    <property type="entry name" value="HTH_Crp_2"/>
    <property type="match status" value="1"/>
</dbReference>
<dbReference type="PROSITE" id="PS50042">
    <property type="entry name" value="CNMP_BINDING_3"/>
    <property type="match status" value="1"/>
</dbReference>
<dbReference type="InterPro" id="IPR036390">
    <property type="entry name" value="WH_DNA-bd_sf"/>
</dbReference>
<dbReference type="PRINTS" id="PR00103">
    <property type="entry name" value="CAMPKINASE"/>
</dbReference>
<reference evidence="7 8" key="1">
    <citation type="submission" date="2016-02" db="EMBL/GenBank/DDBJ databases">
        <title>Draft Genome for Tepidibacillus decaturensis nov. sp. Strain Z9, an Anaerobic, Moderately Thermophilic and Heterotrophic Bacterium from Deep Subsurface of the Illinois Basin, USA.</title>
        <authorList>
            <person name="Dong Y."/>
            <person name="Chang J.Y."/>
            <person name="Sanford R."/>
            <person name="Fouke B.W."/>
        </authorList>
    </citation>
    <scope>NUCLEOTIDE SEQUENCE [LARGE SCALE GENOMIC DNA]</scope>
    <source>
        <strain evidence="7 8">Z9</strain>
    </source>
</reference>
<gene>
    <name evidence="7" type="ORF">U473_11315</name>
</gene>
<evidence type="ECO:0000256" key="2">
    <source>
        <dbReference type="ARBA" id="ARBA00023125"/>
    </source>
</evidence>
<dbReference type="AlphaFoldDB" id="A0A135L6B4"/>
<dbReference type="InterPro" id="IPR050397">
    <property type="entry name" value="Env_Response_Regulators"/>
</dbReference>
<dbReference type="STRING" id="1413211.U473_11315"/>
<evidence type="ECO:0000256" key="4">
    <source>
        <dbReference type="ARBA" id="ARBA00023163"/>
    </source>
</evidence>
<evidence type="ECO:0000313" key="7">
    <source>
        <dbReference type="EMBL" id="KXG44541.1"/>
    </source>
</evidence>
<dbReference type="SMART" id="SM00419">
    <property type="entry name" value="HTH_CRP"/>
    <property type="match status" value="1"/>
</dbReference>
<dbReference type="PROSITE" id="PS51063">
    <property type="entry name" value="HTH_CRP_2"/>
    <property type="match status" value="1"/>
</dbReference>
<dbReference type="PANTHER" id="PTHR24567">
    <property type="entry name" value="CRP FAMILY TRANSCRIPTIONAL REGULATORY PROTEIN"/>
    <property type="match status" value="1"/>
</dbReference>
<dbReference type="SUPFAM" id="SSF51206">
    <property type="entry name" value="cAMP-binding domain-like"/>
    <property type="match status" value="1"/>
</dbReference>
<keyword evidence="1" id="KW-0805">Transcription regulation</keyword>
<feature type="domain" description="Cyclic nucleotide-binding" evidence="5">
    <location>
        <begin position="24"/>
        <end position="116"/>
    </location>
</feature>
<protein>
    <recommendedName>
        <fullName evidence="9">Crp/Fnr family transcriptional regulator</fullName>
    </recommendedName>
</protein>
<dbReference type="OrthoDB" id="581021at2"/>
<proteinExistence type="predicted"/>
<dbReference type="Pfam" id="PF00027">
    <property type="entry name" value="cNMP_binding"/>
    <property type="match status" value="1"/>
</dbReference>